<reference evidence="1 2" key="1">
    <citation type="submission" date="2020-04" db="EMBL/GenBank/DDBJ databases">
        <title>Perkinsus chesapeaki whole genome sequence.</title>
        <authorList>
            <person name="Bogema D.R."/>
        </authorList>
    </citation>
    <scope>NUCLEOTIDE SEQUENCE [LARGE SCALE GENOMIC DNA]</scope>
    <source>
        <strain evidence="1">ATCC PRA-425</strain>
    </source>
</reference>
<dbReference type="SUPFAM" id="SSF56112">
    <property type="entry name" value="Protein kinase-like (PK-like)"/>
    <property type="match status" value="2"/>
</dbReference>
<dbReference type="Proteomes" id="UP000591131">
    <property type="component" value="Unassembled WGS sequence"/>
</dbReference>
<dbReference type="Pfam" id="PF02958">
    <property type="entry name" value="EcKL"/>
    <property type="match status" value="2"/>
</dbReference>
<proteinExistence type="predicted"/>
<accession>A0A7J6L255</accession>
<dbReference type="PANTHER" id="PTHR23020">
    <property type="entry name" value="UNCHARACTERIZED NUCLEAR HORMONE RECEPTOR-RELATED"/>
    <property type="match status" value="1"/>
</dbReference>
<evidence type="ECO:0008006" key="3">
    <source>
        <dbReference type="Google" id="ProtNLM"/>
    </source>
</evidence>
<dbReference type="InterPro" id="IPR004119">
    <property type="entry name" value="EcKL"/>
</dbReference>
<dbReference type="InterPro" id="IPR052961">
    <property type="entry name" value="Oxido-Kinase-like_Enzymes"/>
</dbReference>
<dbReference type="OrthoDB" id="191037at2759"/>
<dbReference type="AlphaFoldDB" id="A0A7J6L255"/>
<gene>
    <name evidence="1" type="ORF">FOL47_010811</name>
</gene>
<dbReference type="InterPro" id="IPR011009">
    <property type="entry name" value="Kinase-like_dom_sf"/>
</dbReference>
<comment type="caution">
    <text evidence="1">The sequence shown here is derived from an EMBL/GenBank/DDBJ whole genome shotgun (WGS) entry which is preliminary data.</text>
</comment>
<keyword evidence="2" id="KW-1185">Reference proteome</keyword>
<dbReference type="PANTHER" id="PTHR23020:SF41">
    <property type="entry name" value="AMINOGLYCOSIDE PHOSPHOTRANSFERASE DOMAIN-CONTAINING PROTEIN"/>
    <property type="match status" value="1"/>
</dbReference>
<sequence>MDTPFAVARFLRSLAALLRVVLSIRPYLWYLILQRCLLINVDRLRVYIRSILHSPQTDHFVAAALEGCGVTYLGDEVVTGGYVTSVKRVYVDQKKNVKLPDSVIMKSLSSNFYRRLATCGIYQREVRFYNEVARTLPIPIPRVHSCKWDNWRCSGLIILEDLKTGVLMSDKLLTHEDPKGLVSEAMRVAARMHAKYWGATPSTLAKSSLGKYPWLKGYDYIQGRNKGMYASAKCLLSFLWDKVKRAILEGSVGEREYGVKLRGELVEFVDKAIEASTWDAYQNYLKTSKHPLTFIHGDYYTNNQLWDEETKRLYTVDWSEVSVGEGPADIALYFFGYPQVAKCRKWEEELIRIYWKELGAQGVDLSSYPLSMCREAYVRGGIDKGIQRLIMAAVPALYCPALIPVPLIQGVVDQVDAFVTEHKMEYRSPYLLATAYFDTWITHKDSVVDVTFFEGPYSVEGWFVFDDLGLRSFVLYLGLQYQVMFSTRFKAHGTDHFVAAALEGCGVTYLGDEVVTGGYATSVKRVYVDQKKNVKLPDSVIMKSLLLNFYRRLATCGAYQREVRFYNEVARTLPIPIPRVYFCKWDNWRCSGLIILEDLKTGVLVSDKLITHEDPKGLVSEAMRVAARMHAKYWGATPSTLAKSSLGKYPWLKGYDYIQGRNKGMYASAKSLMSFLWDKVKMAFSEGSVSEREYGVKLRGELVEFVDKAIEASTWDAYQNYLKTSKHPLTLIHGDYYTNNQLWDEETKRLYTVDWSQVSVGEGPADIAEYFFGYPQVAKCRKWEEELIRIYWKELGAQGVDLSSYPLSMCREAYVRGGIDKGIQRLIIAAVAALHSPALIPVPLIQGVVDQVDAFVTEHKMEYCSPYLLTTAYFDTW</sequence>
<organism evidence="1 2">
    <name type="scientific">Perkinsus chesapeaki</name>
    <name type="common">Clam parasite</name>
    <name type="synonym">Perkinsus andrewsi</name>
    <dbReference type="NCBI Taxonomy" id="330153"/>
    <lineage>
        <taxon>Eukaryota</taxon>
        <taxon>Sar</taxon>
        <taxon>Alveolata</taxon>
        <taxon>Perkinsozoa</taxon>
        <taxon>Perkinsea</taxon>
        <taxon>Perkinsida</taxon>
        <taxon>Perkinsidae</taxon>
        <taxon>Perkinsus</taxon>
    </lineage>
</organism>
<evidence type="ECO:0000313" key="1">
    <source>
        <dbReference type="EMBL" id="KAF4652871.1"/>
    </source>
</evidence>
<dbReference type="Gene3D" id="3.90.1200.10">
    <property type="match status" value="2"/>
</dbReference>
<dbReference type="EMBL" id="JAAPAO010000875">
    <property type="protein sequence ID" value="KAF4652871.1"/>
    <property type="molecule type" value="Genomic_DNA"/>
</dbReference>
<evidence type="ECO:0000313" key="2">
    <source>
        <dbReference type="Proteomes" id="UP000591131"/>
    </source>
</evidence>
<name>A0A7J6L255_PERCH</name>
<protein>
    <recommendedName>
        <fullName evidence="3">Aminoglycoside phosphotransferase domain-containing protein</fullName>
    </recommendedName>
</protein>